<dbReference type="GO" id="GO:0009306">
    <property type="term" value="P:protein secretion"/>
    <property type="evidence" value="ECO:0007669"/>
    <property type="project" value="InterPro"/>
</dbReference>
<keyword evidence="12" id="KW-1185">Reference proteome</keyword>
<dbReference type="PANTHER" id="PTHR30386:SF26">
    <property type="entry name" value="TRANSPORT PROTEIN COMB"/>
    <property type="match status" value="1"/>
</dbReference>
<dbReference type="EMBL" id="WTYJ01000005">
    <property type="protein sequence ID" value="MXP00906.1"/>
    <property type="molecule type" value="Genomic_DNA"/>
</dbReference>
<dbReference type="Pfam" id="PF26002">
    <property type="entry name" value="Beta-barrel_AprE"/>
    <property type="match status" value="1"/>
</dbReference>
<evidence type="ECO:0000259" key="10">
    <source>
        <dbReference type="Pfam" id="PF26002"/>
    </source>
</evidence>
<evidence type="ECO:0000313" key="12">
    <source>
        <dbReference type="Proteomes" id="UP000469430"/>
    </source>
</evidence>
<sequence length="395" mass="43475">MKGWLHARGKGAEHSGDRAVRSSARVVWIVAIIFAAGLTWAWLAELDEVASGSGKVVPTSREQVIQSLEGGIIAKMNVRQDTIVEPGQILAQLDPTQAGSTVEESAAKYRAALAAAARLRAEVNETSIRFPDELKDFPELTSAESRLYDARTRSLASSIALIDEALELVRREVAIGESLIEVGAASNVEVLRLKRQRAELELRKADLRSQYIVEARQELAKAEEEIEALAPVVRGRSDTLNRLTVRSPVRGIVRNIEVSTVGGVVPPNGKIMDIIPLDDQLMVEGRIAPRDIAFIHPGQRATVKITAYDYAIYGGLDGEVSSISPDTIRDELQPDVVYYRVYIRTRTDALSTPDGRRFPIVPGMVATVDIHTGQKTVLQYLLKPLNRGREAMRER</sequence>
<feature type="domain" description="AprE-like beta-barrel" evidence="10">
    <location>
        <begin position="281"/>
        <end position="373"/>
    </location>
</feature>
<evidence type="ECO:0000256" key="5">
    <source>
        <dbReference type="ARBA" id="ARBA00022519"/>
    </source>
</evidence>
<keyword evidence="7 9" id="KW-1133">Transmembrane helix</keyword>
<dbReference type="AlphaFoldDB" id="A0A6I4TXK2"/>
<dbReference type="InterPro" id="IPR006144">
    <property type="entry name" value="Secretion_HlyD_CS"/>
</dbReference>
<evidence type="ECO:0000256" key="2">
    <source>
        <dbReference type="ARBA" id="ARBA00009477"/>
    </source>
</evidence>
<name>A0A6I4TXK2_9SPHN</name>
<dbReference type="Proteomes" id="UP000469430">
    <property type="component" value="Unassembled WGS sequence"/>
</dbReference>
<evidence type="ECO:0000256" key="1">
    <source>
        <dbReference type="ARBA" id="ARBA00004377"/>
    </source>
</evidence>
<dbReference type="InterPro" id="IPR010129">
    <property type="entry name" value="T1SS_HlyD"/>
</dbReference>
<evidence type="ECO:0000256" key="9">
    <source>
        <dbReference type="RuleBase" id="RU365093"/>
    </source>
</evidence>
<keyword evidence="6 9" id="KW-0812">Transmembrane</keyword>
<dbReference type="PANTHER" id="PTHR30386">
    <property type="entry name" value="MEMBRANE FUSION SUBUNIT OF EMRAB-TOLC MULTIDRUG EFFLUX PUMP"/>
    <property type="match status" value="1"/>
</dbReference>
<dbReference type="Gene3D" id="2.40.30.170">
    <property type="match status" value="1"/>
</dbReference>
<organism evidence="11 12">
    <name type="scientific">Croceibacterium xixiisoli</name>
    <dbReference type="NCBI Taxonomy" id="1476466"/>
    <lineage>
        <taxon>Bacteria</taxon>
        <taxon>Pseudomonadati</taxon>
        <taxon>Pseudomonadota</taxon>
        <taxon>Alphaproteobacteria</taxon>
        <taxon>Sphingomonadales</taxon>
        <taxon>Erythrobacteraceae</taxon>
        <taxon>Croceibacterium</taxon>
    </lineage>
</organism>
<keyword evidence="5 9" id="KW-0997">Cell inner membrane</keyword>
<dbReference type="InterPro" id="IPR058982">
    <property type="entry name" value="Beta-barrel_AprE"/>
</dbReference>
<feature type="transmembrane region" description="Helical" evidence="9">
    <location>
        <begin position="26"/>
        <end position="43"/>
    </location>
</feature>
<keyword evidence="8 9" id="KW-0472">Membrane</keyword>
<comment type="similarity">
    <text evidence="2 9">Belongs to the membrane fusion protein (MFP) (TC 8.A.1) family.</text>
</comment>
<dbReference type="RefSeq" id="WP_161392642.1">
    <property type="nucleotide sequence ID" value="NZ_JBHSCP010000001.1"/>
</dbReference>
<proteinExistence type="inferred from homology"/>
<evidence type="ECO:0000256" key="8">
    <source>
        <dbReference type="ARBA" id="ARBA00023136"/>
    </source>
</evidence>
<evidence type="ECO:0000256" key="6">
    <source>
        <dbReference type="ARBA" id="ARBA00022692"/>
    </source>
</evidence>
<dbReference type="PRINTS" id="PR01490">
    <property type="entry name" value="RTXTOXIND"/>
</dbReference>
<dbReference type="NCBIfam" id="TIGR01843">
    <property type="entry name" value="type_I_hlyD"/>
    <property type="match status" value="1"/>
</dbReference>
<protein>
    <recommendedName>
        <fullName evidence="9">Membrane fusion protein (MFP) family protein</fullName>
    </recommendedName>
</protein>
<gene>
    <name evidence="11" type="ORF">GRI97_18110</name>
</gene>
<comment type="caution">
    <text evidence="11">The sequence shown here is derived from an EMBL/GenBank/DDBJ whole genome shotgun (WGS) entry which is preliminary data.</text>
</comment>
<keyword evidence="3 9" id="KW-0813">Transport</keyword>
<comment type="subcellular location">
    <subcellularLocation>
        <location evidence="1 9">Cell inner membrane</location>
        <topology evidence="1 9">Single-pass membrane protein</topology>
    </subcellularLocation>
</comment>
<dbReference type="OrthoDB" id="9810980at2"/>
<keyword evidence="4 9" id="KW-1003">Cell membrane</keyword>
<evidence type="ECO:0000256" key="3">
    <source>
        <dbReference type="ARBA" id="ARBA00022448"/>
    </source>
</evidence>
<reference evidence="11 12" key="1">
    <citation type="submission" date="2019-12" db="EMBL/GenBank/DDBJ databases">
        <title>Genomic-based taxomic classification of the family Erythrobacteraceae.</title>
        <authorList>
            <person name="Xu L."/>
        </authorList>
    </citation>
    <scope>NUCLEOTIDE SEQUENCE [LARGE SCALE GENOMIC DNA]</scope>
    <source>
        <strain evidence="11 12">S36</strain>
    </source>
</reference>
<dbReference type="GO" id="GO:0005886">
    <property type="term" value="C:plasma membrane"/>
    <property type="evidence" value="ECO:0007669"/>
    <property type="project" value="UniProtKB-SubCell"/>
</dbReference>
<evidence type="ECO:0000313" key="11">
    <source>
        <dbReference type="EMBL" id="MXP00906.1"/>
    </source>
</evidence>
<evidence type="ECO:0000256" key="7">
    <source>
        <dbReference type="ARBA" id="ARBA00022989"/>
    </source>
</evidence>
<accession>A0A6I4TXK2</accession>
<dbReference type="InterPro" id="IPR050739">
    <property type="entry name" value="MFP"/>
</dbReference>
<evidence type="ECO:0000256" key="4">
    <source>
        <dbReference type="ARBA" id="ARBA00022475"/>
    </source>
</evidence>
<dbReference type="PROSITE" id="PS00543">
    <property type="entry name" value="HLYD_FAMILY"/>
    <property type="match status" value="1"/>
</dbReference>